<accession>A0ABT8SWZ4</accession>
<reference evidence="1" key="2">
    <citation type="submission" date="2023-07" db="EMBL/GenBank/DDBJ databases">
        <authorList>
            <person name="Sun H."/>
        </authorList>
    </citation>
    <scope>NUCLEOTIDE SEQUENCE</scope>
    <source>
        <strain evidence="1">05753</strain>
    </source>
</reference>
<dbReference type="RefSeq" id="WP_302076536.1">
    <property type="nucleotide sequence ID" value="NZ_JAUKWQ010000002.1"/>
</dbReference>
<evidence type="ECO:0000313" key="2">
    <source>
        <dbReference type="Proteomes" id="UP001169006"/>
    </source>
</evidence>
<protein>
    <submittedName>
        <fullName evidence="1">Uncharacterized protein</fullName>
    </submittedName>
</protein>
<sequence>MPVCSDCGDFFPEETLEDIQPDIERLYRSVADGDPNLEILQRIYDLFGTRCDLRPPLDEARVADRCKPGVLAHG</sequence>
<comment type="caution">
    <text evidence="1">The sequence shown here is derived from an EMBL/GenBank/DDBJ whole genome shotgun (WGS) entry which is preliminary data.</text>
</comment>
<keyword evidence="2" id="KW-1185">Reference proteome</keyword>
<reference evidence="1" key="1">
    <citation type="journal article" date="2015" name="Int. J. Syst. Evol. Microbiol.">
        <title>Rhizobium oryzicola sp. nov., potential plant-growth-promoting endophytic bacteria isolated from rice roots.</title>
        <authorList>
            <person name="Zhang X.X."/>
            <person name="Gao J.S."/>
            <person name="Cao Y.H."/>
            <person name="Sheirdil R.A."/>
            <person name="Wang X.C."/>
            <person name="Zhang L."/>
        </authorList>
    </citation>
    <scope>NUCLEOTIDE SEQUENCE</scope>
    <source>
        <strain evidence="1">05753</strain>
    </source>
</reference>
<gene>
    <name evidence="1" type="ORF">Q2T52_09830</name>
</gene>
<name>A0ABT8SWZ4_9HYPH</name>
<dbReference type="Proteomes" id="UP001169006">
    <property type="component" value="Unassembled WGS sequence"/>
</dbReference>
<dbReference type="EMBL" id="JAUKWQ010000002">
    <property type="protein sequence ID" value="MDO1582398.1"/>
    <property type="molecule type" value="Genomic_DNA"/>
</dbReference>
<evidence type="ECO:0000313" key="1">
    <source>
        <dbReference type="EMBL" id="MDO1582398.1"/>
    </source>
</evidence>
<proteinExistence type="predicted"/>
<organism evidence="1 2">
    <name type="scientific">Rhizobium oryzicola</name>
    <dbReference type="NCBI Taxonomy" id="1232668"/>
    <lineage>
        <taxon>Bacteria</taxon>
        <taxon>Pseudomonadati</taxon>
        <taxon>Pseudomonadota</taxon>
        <taxon>Alphaproteobacteria</taxon>
        <taxon>Hyphomicrobiales</taxon>
        <taxon>Rhizobiaceae</taxon>
        <taxon>Rhizobium/Agrobacterium group</taxon>
        <taxon>Rhizobium</taxon>
    </lineage>
</organism>